<gene>
    <name evidence="1" type="ORF">OXU80_18665</name>
</gene>
<reference evidence="1" key="1">
    <citation type="submission" date="2022-11" db="EMBL/GenBank/DDBJ databases">
        <title>beta-Carotene-producing bacterium, Jeongeuplla avenae sp. nov., alleviates the salt stress of Arabidopsis seedlings.</title>
        <authorList>
            <person name="Jiang L."/>
            <person name="Lee J."/>
        </authorList>
    </citation>
    <scope>NUCLEOTIDE SEQUENCE</scope>
    <source>
        <strain evidence="1">DY_R2A_6</strain>
    </source>
</reference>
<dbReference type="Proteomes" id="UP001163223">
    <property type="component" value="Chromosome"/>
</dbReference>
<dbReference type="EMBL" id="CP113520">
    <property type="protein sequence ID" value="WAJ26874.1"/>
    <property type="molecule type" value="Genomic_DNA"/>
</dbReference>
<sequence length="102" mass="11784">MGAQPNRAEDPERLALRKRGGVWLKERREAAGLTQREFAEKVEVGYYTFISQIELGRGRIPPERYRDWAEALNMDPREFVRELLAFYEPSTHGILFGEGEAS</sequence>
<name>A0ACD4NJ22_9HYPH</name>
<proteinExistence type="predicted"/>
<protein>
    <submittedName>
        <fullName evidence="1">Helix-turn-helix transcriptional regulator</fullName>
    </submittedName>
</protein>
<keyword evidence="2" id="KW-1185">Reference proteome</keyword>
<accession>A0ACD4NJ22</accession>
<organism evidence="1 2">
    <name type="scientific">Antarcticirhabdus aurantiaca</name>
    <dbReference type="NCBI Taxonomy" id="2606717"/>
    <lineage>
        <taxon>Bacteria</taxon>
        <taxon>Pseudomonadati</taxon>
        <taxon>Pseudomonadota</taxon>
        <taxon>Alphaproteobacteria</taxon>
        <taxon>Hyphomicrobiales</taxon>
        <taxon>Aurantimonadaceae</taxon>
        <taxon>Antarcticirhabdus</taxon>
    </lineage>
</organism>
<evidence type="ECO:0000313" key="1">
    <source>
        <dbReference type="EMBL" id="WAJ26874.1"/>
    </source>
</evidence>
<evidence type="ECO:0000313" key="2">
    <source>
        <dbReference type="Proteomes" id="UP001163223"/>
    </source>
</evidence>